<dbReference type="CDD" id="cd00761">
    <property type="entry name" value="Glyco_tranf_GTA_type"/>
    <property type="match status" value="1"/>
</dbReference>
<evidence type="ECO:0000313" key="2">
    <source>
        <dbReference type="EMBL" id="TDN29312.1"/>
    </source>
</evidence>
<dbReference type="RefSeq" id="WP_005725503.1">
    <property type="nucleotide sequence ID" value="NZ_JABUXS010000069.1"/>
</dbReference>
<dbReference type="EMBL" id="NKLP01000221">
    <property type="protein sequence ID" value="TDN29312.1"/>
    <property type="molecule type" value="Genomic_DNA"/>
</dbReference>
<organism evidence="2 3">
    <name type="scientific">Lactobacillus crispatus</name>
    <dbReference type="NCBI Taxonomy" id="47770"/>
    <lineage>
        <taxon>Bacteria</taxon>
        <taxon>Bacillati</taxon>
        <taxon>Bacillota</taxon>
        <taxon>Bacilli</taxon>
        <taxon>Lactobacillales</taxon>
        <taxon>Lactobacillaceae</taxon>
        <taxon>Lactobacillus</taxon>
    </lineage>
</organism>
<dbReference type="PANTHER" id="PTHR22916">
    <property type="entry name" value="GLYCOSYLTRANSFERASE"/>
    <property type="match status" value="1"/>
</dbReference>
<dbReference type="InterPro" id="IPR001173">
    <property type="entry name" value="Glyco_trans_2-like"/>
</dbReference>
<comment type="caution">
    <text evidence="2">The sequence shown here is derived from an EMBL/GenBank/DDBJ whole genome shotgun (WGS) entry which is preliminary data.</text>
</comment>
<protein>
    <recommendedName>
        <fullName evidence="1">Glycosyltransferase 2-like domain-containing protein</fullName>
    </recommendedName>
</protein>
<proteinExistence type="predicted"/>
<sequence length="302" mass="34869">MFLTIFTPIYNREKYVTRLFNSIDSQTRKNFEWIIINDGSTDGTDKEINKNIAQKNREYDIRYITVKNGGKPRAINKAVQLAKGKYFFIVDSDDWLVPNAVDLINNWCDDIEHDANSQNFAGVAGLRKYPDNKINGGRGNGKLIIDATNLEREKFNLGGDKAEIYKTNLLKKYPFKIFKDENFITEGTVWNKIAADGYIIRWHMVPIYVGDYLSDGLTKNSLKRDMNNFNGLVYTTKLGLELEPVRNTFRYLYNYVEVGKAKSYSYKKLAKLIGISTYSLFIKYNLFKSLKKGKHFITSGKK</sequence>
<dbReference type="SUPFAM" id="SSF53448">
    <property type="entry name" value="Nucleotide-diphospho-sugar transferases"/>
    <property type="match status" value="1"/>
</dbReference>
<dbReference type="InterPro" id="IPR029044">
    <property type="entry name" value="Nucleotide-diphossugar_trans"/>
</dbReference>
<evidence type="ECO:0000259" key="1">
    <source>
        <dbReference type="Pfam" id="PF00535"/>
    </source>
</evidence>
<dbReference type="Gene3D" id="3.90.550.10">
    <property type="entry name" value="Spore Coat Polysaccharide Biosynthesis Protein SpsA, Chain A"/>
    <property type="match status" value="1"/>
</dbReference>
<name>A0A4R6CQW2_9LACO</name>
<feature type="domain" description="Glycosyltransferase 2-like" evidence="1">
    <location>
        <begin position="4"/>
        <end position="120"/>
    </location>
</feature>
<gene>
    <name evidence="2" type="ORF">CEE75_11200</name>
</gene>
<evidence type="ECO:0000313" key="3">
    <source>
        <dbReference type="Proteomes" id="UP000295195"/>
    </source>
</evidence>
<dbReference type="Proteomes" id="UP000295195">
    <property type="component" value="Unassembled WGS sequence"/>
</dbReference>
<reference evidence="2 3" key="1">
    <citation type="submission" date="2017-06" db="EMBL/GenBank/DDBJ databases">
        <authorList>
            <person name="Swanenburg J."/>
            <person name="Kort R."/>
        </authorList>
    </citation>
    <scope>NUCLEOTIDE SEQUENCE [LARGE SCALE GENOMIC DNA]</scope>
    <source>
        <strain evidence="2 3">RL05</strain>
    </source>
</reference>
<dbReference type="Pfam" id="PF00535">
    <property type="entry name" value="Glycos_transf_2"/>
    <property type="match status" value="1"/>
</dbReference>
<accession>A0A4R6CQW2</accession>
<dbReference type="AlphaFoldDB" id="A0A4R6CQW2"/>